<evidence type="ECO:0000313" key="3">
    <source>
        <dbReference type="Proteomes" id="UP000236370"/>
    </source>
</evidence>
<sequence>ILHCRLTSGFEGRVLSLAKVKKTGKRKSLPLLRPSLCFRRIKDKSPLQSKKTCRIRERSLGGRLRPPTMARVTPSQLASMP</sequence>
<feature type="region of interest" description="Disordered" evidence="1">
    <location>
        <begin position="59"/>
        <end position="81"/>
    </location>
</feature>
<gene>
    <name evidence="2" type="ORF">CK820_G0045089</name>
</gene>
<evidence type="ECO:0000256" key="1">
    <source>
        <dbReference type="SAM" id="MobiDB-lite"/>
    </source>
</evidence>
<protein>
    <submittedName>
        <fullName evidence="2">RANBP3 isoform 25</fullName>
    </submittedName>
</protein>
<accession>A0A2J8JRL8</accession>
<comment type="caution">
    <text evidence="2">The sequence shown here is derived from an EMBL/GenBank/DDBJ whole genome shotgun (WGS) entry which is preliminary data.</text>
</comment>
<organism evidence="2 3">
    <name type="scientific">Pan troglodytes</name>
    <name type="common">Chimpanzee</name>
    <dbReference type="NCBI Taxonomy" id="9598"/>
    <lineage>
        <taxon>Eukaryota</taxon>
        <taxon>Metazoa</taxon>
        <taxon>Chordata</taxon>
        <taxon>Craniata</taxon>
        <taxon>Vertebrata</taxon>
        <taxon>Euteleostomi</taxon>
        <taxon>Mammalia</taxon>
        <taxon>Eutheria</taxon>
        <taxon>Euarchontoglires</taxon>
        <taxon>Primates</taxon>
        <taxon>Haplorrhini</taxon>
        <taxon>Catarrhini</taxon>
        <taxon>Hominidae</taxon>
        <taxon>Pan</taxon>
    </lineage>
</organism>
<reference evidence="2 3" key="1">
    <citation type="submission" date="2017-12" db="EMBL/GenBank/DDBJ databases">
        <title>High-resolution comparative analysis of great ape genomes.</title>
        <authorList>
            <person name="Pollen A."/>
            <person name="Hastie A."/>
            <person name="Hormozdiari F."/>
            <person name="Dougherty M."/>
            <person name="Liu R."/>
            <person name="Chaisson M."/>
            <person name="Hoppe E."/>
            <person name="Hill C."/>
            <person name="Pang A."/>
            <person name="Hillier L."/>
            <person name="Baker C."/>
            <person name="Armstrong J."/>
            <person name="Shendure J."/>
            <person name="Paten B."/>
            <person name="Wilson R."/>
            <person name="Chao H."/>
            <person name="Schneider V."/>
            <person name="Ventura M."/>
            <person name="Kronenberg Z."/>
            <person name="Murali S."/>
            <person name="Gordon D."/>
            <person name="Cantsilieris S."/>
            <person name="Munson K."/>
            <person name="Nelson B."/>
            <person name="Raja A."/>
            <person name="Underwood J."/>
            <person name="Diekhans M."/>
            <person name="Fiddes I."/>
            <person name="Haussler D."/>
            <person name="Eichler E."/>
        </authorList>
    </citation>
    <scope>NUCLEOTIDE SEQUENCE [LARGE SCALE GENOMIC DNA]</scope>
    <source>
        <strain evidence="2">Yerkes chimp pedigree #C0471</strain>
    </source>
</reference>
<proteinExistence type="predicted"/>
<dbReference type="AlphaFoldDB" id="A0A2J8JRL8"/>
<evidence type="ECO:0000313" key="2">
    <source>
        <dbReference type="EMBL" id="PNI25394.1"/>
    </source>
</evidence>
<dbReference type="Proteomes" id="UP000236370">
    <property type="component" value="Unassembled WGS sequence"/>
</dbReference>
<feature type="non-terminal residue" evidence="2">
    <location>
        <position position="1"/>
    </location>
</feature>
<name>A0A2J8JRL8_PANTR</name>
<dbReference type="EMBL" id="NBAG03000432">
    <property type="protein sequence ID" value="PNI25394.1"/>
    <property type="molecule type" value="Genomic_DNA"/>
</dbReference>